<dbReference type="Proteomes" id="UP000231987">
    <property type="component" value="Unassembled WGS sequence"/>
</dbReference>
<reference evidence="2 3" key="1">
    <citation type="submission" date="2017-06" db="EMBL/GenBank/DDBJ databases">
        <title>Ensifer strains isolated from leguminous trees and herbs display diverse denitrification phenotypes with some acting as strong N2O sinks.</title>
        <authorList>
            <person name="Woliy K."/>
            <person name="Mania D."/>
            <person name="Bakken L.R."/>
            <person name="Frostegard A."/>
        </authorList>
    </citation>
    <scope>NUCLEOTIDE SEQUENCE [LARGE SCALE GENOMIC DNA]</scope>
    <source>
        <strain evidence="2 3">AC50a</strain>
    </source>
</reference>
<accession>A0A2J0YVG4</accession>
<feature type="region of interest" description="Disordered" evidence="1">
    <location>
        <begin position="1"/>
        <end position="33"/>
    </location>
</feature>
<organism evidence="2 3">
    <name type="scientific">Rhizobium meliloti</name>
    <name type="common">Ensifer meliloti</name>
    <name type="synonym">Sinorhizobium meliloti</name>
    <dbReference type="NCBI Taxonomy" id="382"/>
    <lineage>
        <taxon>Bacteria</taxon>
        <taxon>Pseudomonadati</taxon>
        <taxon>Pseudomonadota</taxon>
        <taxon>Alphaproteobacteria</taxon>
        <taxon>Hyphomicrobiales</taxon>
        <taxon>Rhizobiaceae</taxon>
        <taxon>Sinorhizobium/Ensifer group</taxon>
        <taxon>Sinorhizobium</taxon>
    </lineage>
</organism>
<comment type="caution">
    <text evidence="2">The sequence shown here is derived from an EMBL/GenBank/DDBJ whole genome shotgun (WGS) entry which is preliminary data.</text>
</comment>
<evidence type="ECO:0000313" key="2">
    <source>
        <dbReference type="EMBL" id="PJR11543.1"/>
    </source>
</evidence>
<gene>
    <name evidence="2" type="ORF">CEJ86_27675</name>
</gene>
<evidence type="ECO:0000256" key="1">
    <source>
        <dbReference type="SAM" id="MobiDB-lite"/>
    </source>
</evidence>
<dbReference type="EMBL" id="NJGD01000019">
    <property type="protein sequence ID" value="PJR11543.1"/>
    <property type="molecule type" value="Genomic_DNA"/>
</dbReference>
<dbReference type="AlphaFoldDB" id="A0A2J0YVG4"/>
<feature type="region of interest" description="Disordered" evidence="1">
    <location>
        <begin position="168"/>
        <end position="191"/>
    </location>
</feature>
<protein>
    <submittedName>
        <fullName evidence="2">Uncharacterized protein</fullName>
    </submittedName>
</protein>
<proteinExistence type="predicted"/>
<feature type="compositionally biased region" description="Basic and acidic residues" evidence="1">
    <location>
        <begin position="7"/>
        <end position="21"/>
    </location>
</feature>
<evidence type="ECO:0000313" key="3">
    <source>
        <dbReference type="Proteomes" id="UP000231987"/>
    </source>
</evidence>
<dbReference type="RefSeq" id="WP_100674277.1">
    <property type="nucleotide sequence ID" value="NZ_NJGD01000019.1"/>
</dbReference>
<name>A0A2J0YVG4_RHIML</name>
<sequence length="392" mass="43065">MTKTRHRDFSKLSELLAEHSHQATSPTKESGAVKLKRTITPANDNKSAREQLAWPALERLAYRGDYRRLFALRHWKSMVFPGSEIEAPEENNLGPETTTEVRPSEAELLAAVGWDVIDKERWHFTNEIVNVYERKDCTPTHQKNKNDGIDTQLGDLLFRDGRLIEWGKTGKGSSLRPVERPRGPKGGTSPGRPDAAVWAYLKLPGVVASPLTAKPYSKPLSGETAIGDFYAPLPREEPSAKDKRGRFGVVEARAMLQELGVDGSIPFERLPLPATRCPDGLVSGPQWVGGVKKPKPLGEISAAAGREPEFVRQVEILDYVDHLRRHLGRHALVLDMAITDATAKEIGVAMGQGPAYAEKRGPSLIDAAIDALINLDDAARVDFAPAEEKIAA</sequence>